<dbReference type="Gene3D" id="1.20.58.160">
    <property type="match status" value="1"/>
</dbReference>
<keyword evidence="5" id="KW-1185">Reference proteome</keyword>
<dbReference type="InterPro" id="IPR029071">
    <property type="entry name" value="Ubiquitin-like_domsf"/>
</dbReference>
<proteinExistence type="predicted"/>
<evidence type="ECO:0000256" key="2">
    <source>
        <dbReference type="SAM" id="MobiDB-lite"/>
    </source>
</evidence>
<dbReference type="RefSeq" id="XP_028499037.1">
    <property type="nucleotide sequence ID" value="XM_028639130.1"/>
</dbReference>
<accession>A0A3M9YKA2</accession>
<dbReference type="SMART" id="SM00594">
    <property type="entry name" value="UAS"/>
    <property type="match status" value="1"/>
</dbReference>
<dbReference type="GeneID" id="39608656"/>
<evidence type="ECO:0000259" key="3">
    <source>
        <dbReference type="PROSITE" id="PS50909"/>
    </source>
</evidence>
<dbReference type="Gene3D" id="3.40.30.10">
    <property type="entry name" value="Glutaredoxin"/>
    <property type="match status" value="1"/>
</dbReference>
<feature type="region of interest" description="Disordered" evidence="2">
    <location>
        <begin position="543"/>
        <end position="578"/>
    </location>
</feature>
<evidence type="ECO:0000313" key="5">
    <source>
        <dbReference type="Proteomes" id="UP000267145"/>
    </source>
</evidence>
<comment type="caution">
    <text evidence="4">The sequence shown here is derived from an EMBL/GenBank/DDBJ whole genome shotgun (WGS) entry which is preliminary data.</text>
</comment>
<organism evidence="4 5">
    <name type="scientific">Verticillium nonalfalfae</name>
    <dbReference type="NCBI Taxonomy" id="1051616"/>
    <lineage>
        <taxon>Eukaryota</taxon>
        <taxon>Fungi</taxon>
        <taxon>Dikarya</taxon>
        <taxon>Ascomycota</taxon>
        <taxon>Pezizomycotina</taxon>
        <taxon>Sordariomycetes</taxon>
        <taxon>Hypocreomycetidae</taxon>
        <taxon>Glomerellales</taxon>
        <taxon>Plectosphaerellaceae</taxon>
        <taxon>Verticillium</taxon>
    </lineage>
</organism>
<dbReference type="SUPFAM" id="SSF46934">
    <property type="entry name" value="UBA-like"/>
    <property type="match status" value="1"/>
</dbReference>
<evidence type="ECO:0000256" key="1">
    <source>
        <dbReference type="SAM" id="Coils"/>
    </source>
</evidence>
<feature type="compositionally biased region" description="Low complexity" evidence="2">
    <location>
        <begin position="971"/>
        <end position="982"/>
    </location>
</feature>
<reference evidence="4 5" key="1">
    <citation type="submission" date="2018-10" db="EMBL/GenBank/DDBJ databases">
        <title>Genome sequence of Verticillium nonalfalfae VnAa140.</title>
        <authorList>
            <person name="Stajich J.E."/>
            <person name="Kasson M.T."/>
        </authorList>
    </citation>
    <scope>NUCLEOTIDE SEQUENCE [LARGE SCALE GENOMIC DNA]</scope>
    <source>
        <strain evidence="4 5">VnAa140</strain>
    </source>
</reference>
<feature type="region of interest" description="Disordered" evidence="2">
    <location>
        <begin position="337"/>
        <end position="365"/>
    </location>
</feature>
<dbReference type="InterPro" id="IPR009060">
    <property type="entry name" value="UBA-like_sf"/>
</dbReference>
<dbReference type="Pfam" id="PF03127">
    <property type="entry name" value="GAT"/>
    <property type="match status" value="1"/>
</dbReference>
<sequence>MATGDVDLGELSPSQQDALQQYMQVTDQEVKDAIPLLQRSQWNVQIAIAKFFDGEGPDPLAEALAQQELPRSSARLENLQESMYTSAAQPPRRNPADRPEPAPRIVPMPNTIHRPPFLVGLLLTPFSLGWAVASRLFRTVWYLFSFLPASIRPRGLTNGAAPGLRNTTGRRMLMPQDTAARFKREFDEEYGNSELPWFEGGIAQAQDLAKKDLKFLWVVLMSPEHDDTESFTRETLLAPEVISFIRDPANNIILWGGNILDSEAYQVAQEYNCTKYPFSALVCLTPKEGSTRMSIVKRLVGAMPPTAYLSEAQSAINKYTADLAGVRAERTAREVTQNLRHEQDSAYERSLAKDRERARQRREAEKAAAEAVQRAEEEAAAATRLAAQRDQWKRWRAARIEAEPAADDKEVVRIALKMPESSGAGRIVRRFRKDTSLEALYAFVECYDLLQGELDEKAEEPADYMHKFGFSIASIMPRVVYEASEDTTMGEKIGRSGNLIVEDVTPHVDESDEHPPTGIPRPGTCIYNCLASAAIDLQLRVFPNEPEPYPPTHPRHPPPRRGPDLKRPAPTRKPHLNLGSVVAIMKSVKKGLSVNRIVGTLKRRTGTSSAANNSNSNNTGSGSGPSNEAPTTQGLAIADDLQEDSPEGIAVRNVKAFCESGGPNRQACHQGDEVLFLPPIVDAAESSPTAATQCARYIRKYLTDKYSPKASWQYNAVMLIRILADNPGRSFTRNFDFKFCNVVKDVLRNGRDPSVRQILMETLDDFEQTRANDEGVKDLVYMWKKEKERAFQRGERNFRYPQGAHSAPQMTASQYNQGGHNSNYFARSHSNRRLPGPAELASRLEEARSSAKLLSQVVNNTPPQELLNNDLVKEFADRCQSATRSIQLYMLAEDPAPDNDTMESLIDANEQLQTALNQHQRGVLNARKQLGLNSTPSHNQQNTFSAEMTNGQPPVLPLDTRPPQHEQQWLPSQPTSAPQQPSRKPVGGTNENSHGDFAPPAGPPPGLPPKDRTLESGGGGDPFQDPAPAPLRGAPPVPGFNPTQSYVGRQDSAVGHTTMHGAQGSRNTRDDDDIYDSR</sequence>
<dbReference type="InterPro" id="IPR038425">
    <property type="entry name" value="GAT_sf"/>
</dbReference>
<dbReference type="GO" id="GO:0036503">
    <property type="term" value="P:ERAD pathway"/>
    <property type="evidence" value="ECO:0007669"/>
    <property type="project" value="TreeGrafter"/>
</dbReference>
<feature type="compositionally biased region" description="Pro residues" evidence="2">
    <location>
        <begin position="1025"/>
        <end position="1039"/>
    </location>
</feature>
<dbReference type="AlphaFoldDB" id="A0A3M9YKA2"/>
<dbReference type="PROSITE" id="PS50909">
    <property type="entry name" value="GAT"/>
    <property type="match status" value="1"/>
</dbReference>
<dbReference type="GO" id="GO:0035091">
    <property type="term" value="F:phosphatidylinositol binding"/>
    <property type="evidence" value="ECO:0007669"/>
    <property type="project" value="InterPro"/>
</dbReference>
<dbReference type="Gene3D" id="1.25.40.90">
    <property type="match status" value="1"/>
</dbReference>
<name>A0A3M9YKA2_9PEZI</name>
<keyword evidence="1" id="KW-0175">Coiled coil</keyword>
<dbReference type="SUPFAM" id="SSF54236">
    <property type="entry name" value="Ubiquitin-like"/>
    <property type="match status" value="1"/>
</dbReference>
<dbReference type="SUPFAM" id="SSF48464">
    <property type="entry name" value="ENTH/VHS domain"/>
    <property type="match status" value="1"/>
</dbReference>
<gene>
    <name evidence="4" type="ORF">D7B24_004967</name>
</gene>
<feature type="region of interest" description="Disordered" evidence="2">
    <location>
        <begin position="603"/>
        <end position="632"/>
    </location>
</feature>
<dbReference type="Proteomes" id="UP000267145">
    <property type="component" value="Unassembled WGS sequence"/>
</dbReference>
<protein>
    <recommendedName>
        <fullName evidence="3">GAT domain-containing protein</fullName>
    </recommendedName>
</protein>
<feature type="region of interest" description="Disordered" evidence="2">
    <location>
        <begin position="931"/>
        <end position="1078"/>
    </location>
</feature>
<dbReference type="InterPro" id="IPR050730">
    <property type="entry name" value="UBX_domain-protein"/>
</dbReference>
<dbReference type="PANTHER" id="PTHR23322">
    <property type="entry name" value="FAS-ASSOCIATED PROTEIN"/>
    <property type="match status" value="1"/>
</dbReference>
<dbReference type="CDD" id="cd01767">
    <property type="entry name" value="UBX"/>
    <property type="match status" value="1"/>
</dbReference>
<dbReference type="PANTHER" id="PTHR23322:SF1">
    <property type="entry name" value="FAS-ASSOCIATED FACTOR 2"/>
    <property type="match status" value="1"/>
</dbReference>
<dbReference type="SUPFAM" id="SSF89009">
    <property type="entry name" value="GAT-like domain"/>
    <property type="match status" value="1"/>
</dbReference>
<dbReference type="Pfam" id="PF14555">
    <property type="entry name" value="UBA_4"/>
    <property type="match status" value="1"/>
</dbReference>
<feature type="domain" description="GAT" evidence="3">
    <location>
        <begin position="835"/>
        <end position="924"/>
    </location>
</feature>
<dbReference type="Gene3D" id="3.10.20.90">
    <property type="entry name" value="Phosphatidylinositol 3-kinase Catalytic Subunit, Chain A, domain 1"/>
    <property type="match status" value="1"/>
</dbReference>
<feature type="coiled-coil region" evidence="1">
    <location>
        <begin position="902"/>
        <end position="929"/>
    </location>
</feature>
<evidence type="ECO:0000313" key="4">
    <source>
        <dbReference type="EMBL" id="RNJ60879.1"/>
    </source>
</evidence>
<dbReference type="InterPro" id="IPR004152">
    <property type="entry name" value="GAT_dom"/>
</dbReference>
<dbReference type="EMBL" id="RBVV01000003">
    <property type="protein sequence ID" value="RNJ60879.1"/>
    <property type="molecule type" value="Genomic_DNA"/>
</dbReference>
<feature type="compositionally biased region" description="Polar residues" evidence="2">
    <location>
        <begin position="931"/>
        <end position="952"/>
    </location>
</feature>
<dbReference type="STRING" id="1051616.A0A3M9YKA2"/>
<feature type="compositionally biased region" description="Low complexity" evidence="2">
    <location>
        <begin position="606"/>
        <end position="627"/>
    </location>
</feature>
<dbReference type="GO" id="GO:0005783">
    <property type="term" value="C:endoplasmic reticulum"/>
    <property type="evidence" value="ECO:0007669"/>
    <property type="project" value="TreeGrafter"/>
</dbReference>
<dbReference type="InterPro" id="IPR036249">
    <property type="entry name" value="Thioredoxin-like_sf"/>
</dbReference>
<dbReference type="CDD" id="cd21383">
    <property type="entry name" value="GAT_GGA_Tom1-like"/>
    <property type="match status" value="1"/>
</dbReference>
<dbReference type="Gene3D" id="1.10.8.10">
    <property type="entry name" value="DNA helicase RuvA subunit, C-terminal domain"/>
    <property type="match status" value="1"/>
</dbReference>
<dbReference type="InterPro" id="IPR006577">
    <property type="entry name" value="UAS"/>
</dbReference>
<dbReference type="SUPFAM" id="SSF52833">
    <property type="entry name" value="Thioredoxin-like"/>
    <property type="match status" value="1"/>
</dbReference>
<dbReference type="InterPro" id="IPR008942">
    <property type="entry name" value="ENTH_VHS"/>
</dbReference>
<dbReference type="GO" id="GO:0043130">
    <property type="term" value="F:ubiquitin binding"/>
    <property type="evidence" value="ECO:0007669"/>
    <property type="project" value="InterPro"/>
</dbReference>